<keyword evidence="2" id="KW-0808">Transferase</keyword>
<dbReference type="AlphaFoldDB" id="A0A926XSX3"/>
<dbReference type="Pfam" id="PF00682">
    <property type="entry name" value="HMGL-like"/>
    <property type="match status" value="1"/>
</dbReference>
<comment type="caution">
    <text evidence="4">The sequence shown here is derived from an EMBL/GenBank/DDBJ whole genome shotgun (WGS) entry which is preliminary data.</text>
</comment>
<evidence type="ECO:0000313" key="4">
    <source>
        <dbReference type="EMBL" id="MBD2699473.1"/>
    </source>
</evidence>
<evidence type="ECO:0000256" key="2">
    <source>
        <dbReference type="ARBA" id="ARBA00022679"/>
    </source>
</evidence>
<accession>A0A926XSX3</accession>
<evidence type="ECO:0000259" key="3">
    <source>
        <dbReference type="PROSITE" id="PS50991"/>
    </source>
</evidence>
<dbReference type="SUPFAM" id="SSF51569">
    <property type="entry name" value="Aldolase"/>
    <property type="match status" value="1"/>
</dbReference>
<dbReference type="PANTHER" id="PTHR42880:SF1">
    <property type="entry name" value="ISOPROPYLMALATE_HOMOCITRATE_CITRAMALATE SYNTHASE FAMILY PROTEIN"/>
    <property type="match status" value="1"/>
</dbReference>
<dbReference type="InterPro" id="IPR000891">
    <property type="entry name" value="PYR_CT"/>
</dbReference>
<dbReference type="Gene3D" id="3.20.20.70">
    <property type="entry name" value="Aldolase class I"/>
    <property type="match status" value="1"/>
</dbReference>
<name>A0A926XSX3_9BACT</name>
<dbReference type="Proteomes" id="UP000598820">
    <property type="component" value="Unassembled WGS sequence"/>
</dbReference>
<sequence>MTCTDNVTNLIGFKQVKTMINLPDAFNEAVAKALESGKLPNWTSVNLLDVTLRDGGFAVEFDWSRDFIKTFVSECVKSGTRKVEIGYLGGVNSKSGWYKGISADIPSDFIAELIEDIPNLEAIAIINPWRVKSSVALKDYKKSGLSLLRVAYNPANASSSWNIIQQAVNENINVGLNVTSVSRHTNSSLLSIVEESKRQGVTSISFADTTSSLLPKQIEEFRPALNLARELGIGLGFHGHDVLGFGNANALAFINHGINTVDVSIGGVGRGGKNLVAELWKFMKVSEILKQTDESLISLANLSKLIGDRFHQNYADFIGLTCAIFGISPEIVEGLSPLPQNIQHEANLQCSQLIYSHLKQIIKAYD</sequence>
<gene>
    <name evidence="4" type="ORF">IC229_02405</name>
</gene>
<dbReference type="EMBL" id="JACWZY010000002">
    <property type="protein sequence ID" value="MBD2699473.1"/>
    <property type="molecule type" value="Genomic_DNA"/>
</dbReference>
<feature type="domain" description="Pyruvate carboxyltransferase" evidence="3">
    <location>
        <begin position="45"/>
        <end position="306"/>
    </location>
</feature>
<dbReference type="PROSITE" id="PS50991">
    <property type="entry name" value="PYR_CT"/>
    <property type="match status" value="1"/>
</dbReference>
<organism evidence="4 5">
    <name type="scientific">Spirosoma profusum</name>
    <dbReference type="NCBI Taxonomy" id="2771354"/>
    <lineage>
        <taxon>Bacteria</taxon>
        <taxon>Pseudomonadati</taxon>
        <taxon>Bacteroidota</taxon>
        <taxon>Cytophagia</taxon>
        <taxon>Cytophagales</taxon>
        <taxon>Cytophagaceae</taxon>
        <taxon>Spirosoma</taxon>
    </lineage>
</organism>
<dbReference type="InterPro" id="IPR013785">
    <property type="entry name" value="Aldolase_TIM"/>
</dbReference>
<keyword evidence="5" id="KW-1185">Reference proteome</keyword>
<reference evidence="4" key="1">
    <citation type="submission" date="2020-09" db="EMBL/GenBank/DDBJ databases">
        <authorList>
            <person name="Kim M.K."/>
        </authorList>
    </citation>
    <scope>NUCLEOTIDE SEQUENCE</scope>
    <source>
        <strain evidence="4">BT702</strain>
    </source>
</reference>
<dbReference type="GO" id="GO:0016740">
    <property type="term" value="F:transferase activity"/>
    <property type="evidence" value="ECO:0007669"/>
    <property type="project" value="UniProtKB-KW"/>
</dbReference>
<dbReference type="PANTHER" id="PTHR42880">
    <property type="entry name" value="HOMOCITRATE SYNTHASE"/>
    <property type="match status" value="1"/>
</dbReference>
<evidence type="ECO:0000313" key="5">
    <source>
        <dbReference type="Proteomes" id="UP000598820"/>
    </source>
</evidence>
<comment type="similarity">
    <text evidence="1">Belongs to the alpha-IPM synthase/homocitrate synthase family.</text>
</comment>
<protein>
    <recommendedName>
        <fullName evidence="3">Pyruvate carboxyltransferase domain-containing protein</fullName>
    </recommendedName>
</protein>
<proteinExistence type="inferred from homology"/>
<evidence type="ECO:0000256" key="1">
    <source>
        <dbReference type="ARBA" id="ARBA00006154"/>
    </source>
</evidence>